<reference evidence="2 3" key="1">
    <citation type="submission" date="2021-04" db="EMBL/GenBank/DDBJ databases">
        <title>Mariniflexile gromovii gen. nov., sp. nov., a gliding bacterium isolated from the sea urchin Strongylocentrotus intermedius.</title>
        <authorList>
            <person name="Ko S."/>
            <person name="Le V."/>
            <person name="Ahn C.-Y."/>
            <person name="Oh H.-M."/>
        </authorList>
    </citation>
    <scope>NUCLEOTIDE SEQUENCE [LARGE SCALE GENOMIC DNA]</scope>
    <source>
        <strain evidence="2 3">KCTC 12570</strain>
    </source>
</reference>
<evidence type="ECO:0000313" key="3">
    <source>
        <dbReference type="Proteomes" id="UP000670776"/>
    </source>
</evidence>
<dbReference type="Pfam" id="PF19265">
    <property type="entry name" value="DUF5908"/>
    <property type="match status" value="1"/>
</dbReference>
<name>A0ABS4BUB8_9FLAO</name>
<dbReference type="Proteomes" id="UP000670776">
    <property type="component" value="Unassembled WGS sequence"/>
</dbReference>
<evidence type="ECO:0000256" key="1">
    <source>
        <dbReference type="SAM" id="MobiDB-lite"/>
    </source>
</evidence>
<dbReference type="RefSeq" id="WP_209655087.1">
    <property type="nucleotide sequence ID" value="NZ_JAGJCB010000008.1"/>
</dbReference>
<keyword evidence="3" id="KW-1185">Reference proteome</keyword>
<proteinExistence type="predicted"/>
<dbReference type="EMBL" id="JAGJCB010000008">
    <property type="protein sequence ID" value="MBP0904190.1"/>
    <property type="molecule type" value="Genomic_DNA"/>
</dbReference>
<organism evidence="2 3">
    <name type="scientific">Mariniflexile gromovii</name>
    <dbReference type="NCBI Taxonomy" id="362523"/>
    <lineage>
        <taxon>Bacteria</taxon>
        <taxon>Pseudomonadati</taxon>
        <taxon>Bacteroidota</taxon>
        <taxon>Flavobacteriia</taxon>
        <taxon>Flavobacteriales</taxon>
        <taxon>Flavobacteriaceae</taxon>
        <taxon>Mariniflexile</taxon>
    </lineage>
</organism>
<protein>
    <submittedName>
        <fullName evidence="2">Uncharacterized protein</fullName>
    </submittedName>
</protein>
<comment type="caution">
    <text evidence="2">The sequence shown here is derived from an EMBL/GenBank/DDBJ whole genome shotgun (WGS) entry which is preliminary data.</text>
</comment>
<feature type="region of interest" description="Disordered" evidence="1">
    <location>
        <begin position="15"/>
        <end position="35"/>
    </location>
</feature>
<accession>A0ABS4BUB8</accession>
<gene>
    <name evidence="2" type="ORF">J8H85_10150</name>
</gene>
<sequence>MPIEIRELIIKATVNNKNSGSSGSGDGGSSGSSEAVINEVVNRVFEILKEKSER</sequence>
<evidence type="ECO:0000313" key="2">
    <source>
        <dbReference type="EMBL" id="MBP0904190.1"/>
    </source>
</evidence>
<dbReference type="InterPro" id="IPR045459">
    <property type="entry name" value="DUF5908"/>
</dbReference>